<dbReference type="Gene3D" id="3.10.450.50">
    <property type="match status" value="1"/>
</dbReference>
<dbReference type="RefSeq" id="WP_290265565.1">
    <property type="nucleotide sequence ID" value="NZ_JAUFQG010000006.1"/>
</dbReference>
<dbReference type="Pfam" id="PF12680">
    <property type="entry name" value="SnoaL_2"/>
    <property type="match status" value="1"/>
</dbReference>
<name>A0ABV8V462_9GAMM</name>
<comment type="caution">
    <text evidence="2">The sequence shown here is derived from an EMBL/GenBank/DDBJ whole genome shotgun (WGS) entry which is preliminary data.</text>
</comment>
<proteinExistence type="predicted"/>
<dbReference type="PANTHER" id="PTHR34213">
    <property type="entry name" value="NUCLEAR TRANSPORT FACTOR 2 (NTF2) FAMILY PROTEIN"/>
    <property type="match status" value="1"/>
</dbReference>
<keyword evidence="3" id="KW-1185">Reference proteome</keyword>
<protein>
    <submittedName>
        <fullName evidence="2">Nuclear transport factor 2 family protein</fullName>
    </submittedName>
</protein>
<dbReference type="PANTHER" id="PTHR34213:SF2">
    <property type="entry name" value="NUCLEAR TRANSPORT FACTOR 2 (NTF2) FAMILY PROTEIN"/>
    <property type="match status" value="1"/>
</dbReference>
<dbReference type="EMBL" id="JBHSCX010000005">
    <property type="protein sequence ID" value="MFC4362216.1"/>
    <property type="molecule type" value="Genomic_DNA"/>
</dbReference>
<dbReference type="InterPro" id="IPR032710">
    <property type="entry name" value="NTF2-like_dom_sf"/>
</dbReference>
<sequence>MPVIERFKACYATFDSRSLSQLSSVYANDAVFIDPIHKVVGLNQISAYFTDMCTNLVSCRFIYLDQARQNDCVFIQWQMAYQHKTLAGGREVVVPGVTRLKVADDLIVEHEDFYDMGAMVYEKIPLFGRVISWLRKRLATAGHDLNSQPLSASK</sequence>
<evidence type="ECO:0000259" key="1">
    <source>
        <dbReference type="Pfam" id="PF12680"/>
    </source>
</evidence>
<dbReference type="SUPFAM" id="SSF54427">
    <property type="entry name" value="NTF2-like"/>
    <property type="match status" value="1"/>
</dbReference>
<feature type="domain" description="SnoaL-like" evidence="1">
    <location>
        <begin position="9"/>
        <end position="110"/>
    </location>
</feature>
<evidence type="ECO:0000313" key="2">
    <source>
        <dbReference type="EMBL" id="MFC4362216.1"/>
    </source>
</evidence>
<evidence type="ECO:0000313" key="3">
    <source>
        <dbReference type="Proteomes" id="UP001595840"/>
    </source>
</evidence>
<accession>A0ABV8V462</accession>
<organism evidence="2 3">
    <name type="scientific">Simiduia curdlanivorans</name>
    <dbReference type="NCBI Taxonomy" id="1492769"/>
    <lineage>
        <taxon>Bacteria</taxon>
        <taxon>Pseudomonadati</taxon>
        <taxon>Pseudomonadota</taxon>
        <taxon>Gammaproteobacteria</taxon>
        <taxon>Cellvibrionales</taxon>
        <taxon>Cellvibrionaceae</taxon>
        <taxon>Simiduia</taxon>
    </lineage>
</organism>
<reference evidence="3" key="1">
    <citation type="journal article" date="2019" name="Int. J. Syst. Evol. Microbiol.">
        <title>The Global Catalogue of Microorganisms (GCM) 10K type strain sequencing project: providing services to taxonomists for standard genome sequencing and annotation.</title>
        <authorList>
            <consortium name="The Broad Institute Genomics Platform"/>
            <consortium name="The Broad Institute Genome Sequencing Center for Infectious Disease"/>
            <person name="Wu L."/>
            <person name="Ma J."/>
        </authorList>
    </citation>
    <scope>NUCLEOTIDE SEQUENCE [LARGE SCALE GENOMIC DNA]</scope>
    <source>
        <strain evidence="3">CECT 8570</strain>
    </source>
</reference>
<dbReference type="InterPro" id="IPR037401">
    <property type="entry name" value="SnoaL-like"/>
</dbReference>
<gene>
    <name evidence="2" type="ORF">ACFOX3_07880</name>
</gene>
<dbReference type="Proteomes" id="UP001595840">
    <property type="component" value="Unassembled WGS sequence"/>
</dbReference>